<dbReference type="AlphaFoldDB" id="A0A391NV02"/>
<name>A0A391NV02_9EUKA</name>
<dbReference type="EMBL" id="BDIP01009474">
    <property type="protein sequence ID" value="GCA65024.1"/>
    <property type="molecule type" value="Genomic_DNA"/>
</dbReference>
<sequence length="25" mass="2854">KQIKSNCFLGSEFLEHSNCLLNLCL</sequence>
<protein>
    <submittedName>
        <fullName evidence="1">Uncharacterized protein</fullName>
    </submittedName>
</protein>
<evidence type="ECO:0000313" key="1">
    <source>
        <dbReference type="EMBL" id="GCA65024.1"/>
    </source>
</evidence>
<organism evidence="1 2">
    <name type="scientific">Kipferlia bialata</name>
    <dbReference type="NCBI Taxonomy" id="797122"/>
    <lineage>
        <taxon>Eukaryota</taxon>
        <taxon>Metamonada</taxon>
        <taxon>Carpediemonas-like organisms</taxon>
        <taxon>Kipferlia</taxon>
    </lineage>
</organism>
<gene>
    <name evidence="1" type="ORF">KIPB_016044</name>
</gene>
<dbReference type="Proteomes" id="UP000265618">
    <property type="component" value="Unassembled WGS sequence"/>
</dbReference>
<accession>A0A391NV02</accession>
<evidence type="ECO:0000313" key="2">
    <source>
        <dbReference type="Proteomes" id="UP000265618"/>
    </source>
</evidence>
<feature type="non-terminal residue" evidence="1">
    <location>
        <position position="1"/>
    </location>
</feature>
<reference evidence="1 2" key="1">
    <citation type="journal article" date="2018" name="PLoS ONE">
        <title>The draft genome of Kipferlia bialata reveals reductive genome evolution in fornicate parasites.</title>
        <authorList>
            <person name="Tanifuji G."/>
            <person name="Takabayashi S."/>
            <person name="Kume K."/>
            <person name="Takagi M."/>
            <person name="Nakayama T."/>
            <person name="Kamikawa R."/>
            <person name="Inagaki Y."/>
            <person name="Hashimoto T."/>
        </authorList>
    </citation>
    <scope>NUCLEOTIDE SEQUENCE [LARGE SCALE GENOMIC DNA]</scope>
    <source>
        <strain evidence="1">NY0173</strain>
    </source>
</reference>
<comment type="caution">
    <text evidence="1">The sequence shown here is derived from an EMBL/GenBank/DDBJ whole genome shotgun (WGS) entry which is preliminary data.</text>
</comment>
<proteinExistence type="predicted"/>
<keyword evidence="2" id="KW-1185">Reference proteome</keyword>